<keyword evidence="3" id="KW-1185">Reference proteome</keyword>
<dbReference type="PROSITE" id="PS50853">
    <property type="entry name" value="FN3"/>
    <property type="match status" value="1"/>
</dbReference>
<dbReference type="Gene3D" id="2.60.40.10">
    <property type="entry name" value="Immunoglobulins"/>
    <property type="match status" value="1"/>
</dbReference>
<proteinExistence type="predicted"/>
<comment type="caution">
    <text evidence="2">The sequence shown here is derived from an EMBL/GenBank/DDBJ whole genome shotgun (WGS) entry which is preliminary data.</text>
</comment>
<dbReference type="CDD" id="cd00063">
    <property type="entry name" value="FN3"/>
    <property type="match status" value="1"/>
</dbReference>
<evidence type="ECO:0000313" key="2">
    <source>
        <dbReference type="EMBL" id="MBB6482312.1"/>
    </source>
</evidence>
<dbReference type="Gene3D" id="2.60.120.200">
    <property type="match status" value="1"/>
</dbReference>
<dbReference type="RefSeq" id="WP_184748549.1">
    <property type="nucleotide sequence ID" value="NZ_JACHGJ010000011.1"/>
</dbReference>
<dbReference type="InterPro" id="IPR013783">
    <property type="entry name" value="Ig-like_fold"/>
</dbReference>
<gene>
    <name evidence="2" type="ORF">HNR50_004005</name>
</gene>
<dbReference type="SUPFAM" id="SSF49265">
    <property type="entry name" value="Fibronectin type III"/>
    <property type="match status" value="1"/>
</dbReference>
<reference evidence="2 3" key="1">
    <citation type="submission" date="2020-08" db="EMBL/GenBank/DDBJ databases">
        <title>Genomic Encyclopedia of Type Strains, Phase IV (KMG-IV): sequencing the most valuable type-strain genomes for metagenomic binning, comparative biology and taxonomic classification.</title>
        <authorList>
            <person name="Goeker M."/>
        </authorList>
    </citation>
    <scope>NUCLEOTIDE SEQUENCE [LARGE SCALE GENOMIC DNA]</scope>
    <source>
        <strain evidence="2 3">DSM 2461</strain>
    </source>
</reference>
<dbReference type="InterPro" id="IPR003961">
    <property type="entry name" value="FN3_dom"/>
</dbReference>
<dbReference type="Proteomes" id="UP000587760">
    <property type="component" value="Unassembled WGS sequence"/>
</dbReference>
<name>A0A841RJ36_9SPIO</name>
<protein>
    <recommendedName>
        <fullName evidence="1">Fibronectin type-III domain-containing protein</fullName>
    </recommendedName>
</protein>
<organism evidence="2 3">
    <name type="scientific">Spirochaeta isovalerica</name>
    <dbReference type="NCBI Taxonomy" id="150"/>
    <lineage>
        <taxon>Bacteria</taxon>
        <taxon>Pseudomonadati</taxon>
        <taxon>Spirochaetota</taxon>
        <taxon>Spirochaetia</taxon>
        <taxon>Spirochaetales</taxon>
        <taxon>Spirochaetaceae</taxon>
        <taxon>Spirochaeta</taxon>
    </lineage>
</organism>
<sequence>MRSILLSILLLFLLSGLYGSDQQIFLGEADLWENVNLTNLTLIPGKRGYLDITNQDNTHKPDKHSDMIFPFNSNSLADETGHYELISPLTLSTQEGSFGGSAALFAGSEPLLIQKKASSLFSPSTIWDDFSLEFRLYPATLKEGSTIFLWKGLQMVDNQLIPQEIRCTVNNRKLVWDFENFFLYPDSSLNRVTLEGEKLIPREWTHHQILFNSETGLLEYRIDNVPADSTHTSKSGRESVEFNIPVIGNQQSFPIELGENFTGLIDELSLTRSISQQPQLNRYTDSGYMESKIIDLQSPDSTLFLIEAEQHLPDNTSIVYDFALAQSKIDLLGPNVKWENYIVGNPINRKGRFLKIRARLFAEPAVDSAPVLSSLTIIYREAAPPHPPLNVAITVSDGIFLISWDKSIDPTIDGYMIYYGDQPGVYFAEGSPVDAGNNSSYLLEKLDKNRRYYFSVTSYRNDDRRIESRFSREISYSP</sequence>
<dbReference type="InterPro" id="IPR013320">
    <property type="entry name" value="ConA-like_dom_sf"/>
</dbReference>
<dbReference type="SUPFAM" id="SSF49899">
    <property type="entry name" value="Concanavalin A-like lectins/glucanases"/>
    <property type="match status" value="1"/>
</dbReference>
<dbReference type="AlphaFoldDB" id="A0A841RJ36"/>
<feature type="domain" description="Fibronectin type-III" evidence="1">
    <location>
        <begin position="384"/>
        <end position="478"/>
    </location>
</feature>
<accession>A0A841RJ36</accession>
<evidence type="ECO:0000259" key="1">
    <source>
        <dbReference type="PROSITE" id="PS50853"/>
    </source>
</evidence>
<evidence type="ECO:0000313" key="3">
    <source>
        <dbReference type="Proteomes" id="UP000587760"/>
    </source>
</evidence>
<dbReference type="InterPro" id="IPR036116">
    <property type="entry name" value="FN3_sf"/>
</dbReference>
<dbReference type="EMBL" id="JACHGJ010000011">
    <property type="protein sequence ID" value="MBB6482312.1"/>
    <property type="molecule type" value="Genomic_DNA"/>
</dbReference>